<evidence type="ECO:0000313" key="2">
    <source>
        <dbReference type="Proteomes" id="UP000664417"/>
    </source>
</evidence>
<sequence>MPNNPEYPTQLLEIPPADAIHINRLLCGTLEPESFESVETHLHQCWHRPSRVSLVLLACNEILEGHGIEPIYGHDHWDVYHGNVEASYVNMGDLYLPTVIRDHRWDDWRVTSIDQFMEQHEGRFR</sequence>
<organism evidence="1 2">
    <name type="scientific">Acanthopleuribacter pedis</name>
    <dbReference type="NCBI Taxonomy" id="442870"/>
    <lineage>
        <taxon>Bacteria</taxon>
        <taxon>Pseudomonadati</taxon>
        <taxon>Acidobacteriota</taxon>
        <taxon>Holophagae</taxon>
        <taxon>Acanthopleuribacterales</taxon>
        <taxon>Acanthopleuribacteraceae</taxon>
        <taxon>Acanthopleuribacter</taxon>
    </lineage>
</organism>
<dbReference type="Proteomes" id="UP000664417">
    <property type="component" value="Unassembled WGS sequence"/>
</dbReference>
<evidence type="ECO:0000313" key="1">
    <source>
        <dbReference type="EMBL" id="MBO1318308.1"/>
    </source>
</evidence>
<gene>
    <name evidence="1" type="ORF">J3U88_07570</name>
</gene>
<dbReference type="RefSeq" id="WP_207858004.1">
    <property type="nucleotide sequence ID" value="NZ_JAFREP010000005.1"/>
</dbReference>
<comment type="caution">
    <text evidence="1">The sequence shown here is derived from an EMBL/GenBank/DDBJ whole genome shotgun (WGS) entry which is preliminary data.</text>
</comment>
<protein>
    <submittedName>
        <fullName evidence="1">Uncharacterized protein</fullName>
    </submittedName>
</protein>
<dbReference type="AlphaFoldDB" id="A0A8J7QGM9"/>
<reference evidence="1" key="1">
    <citation type="submission" date="2021-03" db="EMBL/GenBank/DDBJ databases">
        <authorList>
            <person name="Wang G."/>
        </authorList>
    </citation>
    <scope>NUCLEOTIDE SEQUENCE</scope>
    <source>
        <strain evidence="1">KCTC 12899</strain>
    </source>
</reference>
<keyword evidence="2" id="KW-1185">Reference proteome</keyword>
<dbReference type="EMBL" id="JAFREP010000005">
    <property type="protein sequence ID" value="MBO1318308.1"/>
    <property type="molecule type" value="Genomic_DNA"/>
</dbReference>
<proteinExistence type="predicted"/>
<name>A0A8J7QGM9_9BACT</name>
<accession>A0A8J7QGM9</accession>